<proteinExistence type="predicted"/>
<reference evidence="1" key="1">
    <citation type="journal article" date="2021" name="Proc. Natl. Acad. Sci. U.S.A.">
        <title>A Catalog of Tens of Thousands of Viruses from Human Metagenomes Reveals Hidden Associations with Chronic Diseases.</title>
        <authorList>
            <person name="Tisza M.J."/>
            <person name="Buck C.B."/>
        </authorList>
    </citation>
    <scope>NUCLEOTIDE SEQUENCE</scope>
    <source>
        <strain evidence="1">CtCo31</strain>
    </source>
</reference>
<evidence type="ECO:0000313" key="1">
    <source>
        <dbReference type="EMBL" id="DAF95576.1"/>
    </source>
</evidence>
<protein>
    <submittedName>
        <fullName evidence="1">Uncharacterized protein</fullName>
    </submittedName>
</protein>
<dbReference type="EMBL" id="BK016109">
    <property type="protein sequence ID" value="DAF95576.1"/>
    <property type="molecule type" value="Genomic_DNA"/>
</dbReference>
<organism evidence="1">
    <name type="scientific">Myoviridae sp. ctCo31</name>
    <dbReference type="NCBI Taxonomy" id="2825053"/>
    <lineage>
        <taxon>Viruses</taxon>
        <taxon>Duplodnaviria</taxon>
        <taxon>Heunggongvirae</taxon>
        <taxon>Uroviricota</taxon>
        <taxon>Caudoviricetes</taxon>
    </lineage>
</organism>
<accession>A0A8S5UM69</accession>
<name>A0A8S5UM69_9CAUD</name>
<sequence>MDICLGYSPHLLKFLYVRRSHLSVDLLQL</sequence>